<evidence type="ECO:0000313" key="2">
    <source>
        <dbReference type="Proteomes" id="UP000433737"/>
    </source>
</evidence>
<dbReference type="AlphaFoldDB" id="A0AAX3J9C3"/>
<organism evidence="1 2">
    <name type="scientific">Pantoea brenneri</name>
    <dbReference type="NCBI Taxonomy" id="472694"/>
    <lineage>
        <taxon>Bacteria</taxon>
        <taxon>Pseudomonadati</taxon>
        <taxon>Pseudomonadota</taxon>
        <taxon>Gammaproteobacteria</taxon>
        <taxon>Enterobacterales</taxon>
        <taxon>Erwiniaceae</taxon>
        <taxon>Pantoea</taxon>
    </lineage>
</organism>
<dbReference type="RefSeq" id="WP_159222762.1">
    <property type="nucleotide sequence ID" value="NZ_JAOCKV010000009.1"/>
</dbReference>
<protein>
    <submittedName>
        <fullName evidence="1">Lysine-N-methylase</fullName>
    </submittedName>
</protein>
<reference evidence="1 2" key="1">
    <citation type="submission" date="2019-10" db="EMBL/GenBank/DDBJ databases">
        <authorList>
            <person name="Karimi E."/>
        </authorList>
    </citation>
    <scope>NUCLEOTIDE SEQUENCE [LARGE SCALE GENOMIC DNA]</scope>
    <source>
        <strain evidence="1">Pantoea sp. 111</strain>
    </source>
</reference>
<name>A0AAX3J9C3_9GAMM</name>
<dbReference type="NCBIfam" id="NF038110">
    <property type="entry name" value="Lys_methyl_FliB"/>
    <property type="match status" value="1"/>
</dbReference>
<accession>A0AAX3J9C3</accession>
<dbReference type="EMBL" id="CABWMH010000023">
    <property type="protein sequence ID" value="VXC24453.1"/>
    <property type="molecule type" value="Genomic_DNA"/>
</dbReference>
<comment type="caution">
    <text evidence="1">The sequence shown here is derived from an EMBL/GenBank/DDBJ whole genome shotgun (WGS) entry which is preliminary data.</text>
</comment>
<proteinExistence type="predicted"/>
<evidence type="ECO:0000313" key="1">
    <source>
        <dbReference type="EMBL" id="VXC24453.1"/>
    </source>
</evidence>
<gene>
    <name evidence="1" type="ORF">PANT111_30003</name>
</gene>
<dbReference type="Proteomes" id="UP000433737">
    <property type="component" value="Unassembled WGS sequence"/>
</dbReference>
<sequence>MQLHKIIIPAFFNRFQCVGPECLILCCRGWAVIIDEKTHQKYISSSHSKISKIARENLIIRSKGEGDYSIIKMNEKGECPFLNENNLCMVHQDLGESALSHTCSSYPRLRNCFDDQTRHIMSLSCSEVVRLVLFDPEAMVLQLQERQLTENETHLVEQRPTVTQAEKVVHLFAWNLIKAPAVKIEENLMALTQFILYLQSINFDLQSHLTDVENVYEALLAELQGGISLLGPGNLPRTNAIRYLALSAMGKFFAKKTVRDSLIINEHQTVIEYLGYTNQTDPTELDAKFENINQQWQMLCRESCLSEPYVLRNYLLYKLYSTYFPANNMATIMHQLYRIVLDFFYMKTVLSVKSMQEDIDQKAVMKTLASLSAYTMHDENINDRMDTAIDIINSDDKFSCLLLIG</sequence>